<gene>
    <name evidence="1" type="ORF">NDU88_007175</name>
</gene>
<accession>A0AAV7SS27</accession>
<protein>
    <submittedName>
        <fullName evidence="1">Uncharacterized protein</fullName>
    </submittedName>
</protein>
<sequence>MVCAPALKNEVHLEKRCVPKQPPGSLPDFNGHHFGMTASSLSWPVSCSLPLQPTPACAPPTLAPTVLSRNIQKIIKDILRDANLRGQDLEKLYGGREVEPRGTAP</sequence>
<comment type="caution">
    <text evidence="1">The sequence shown here is derived from an EMBL/GenBank/DDBJ whole genome shotgun (WGS) entry which is preliminary data.</text>
</comment>
<evidence type="ECO:0000313" key="2">
    <source>
        <dbReference type="Proteomes" id="UP001066276"/>
    </source>
</evidence>
<dbReference type="AlphaFoldDB" id="A0AAV7SS27"/>
<dbReference type="Proteomes" id="UP001066276">
    <property type="component" value="Chromosome 4_2"/>
</dbReference>
<reference evidence="1" key="1">
    <citation type="journal article" date="2022" name="bioRxiv">
        <title>Sequencing and chromosome-scale assembly of the giantPleurodeles waltlgenome.</title>
        <authorList>
            <person name="Brown T."/>
            <person name="Elewa A."/>
            <person name="Iarovenko S."/>
            <person name="Subramanian E."/>
            <person name="Araus A.J."/>
            <person name="Petzold A."/>
            <person name="Susuki M."/>
            <person name="Suzuki K.-i.T."/>
            <person name="Hayashi T."/>
            <person name="Toyoda A."/>
            <person name="Oliveira C."/>
            <person name="Osipova E."/>
            <person name="Leigh N.D."/>
            <person name="Simon A."/>
            <person name="Yun M.H."/>
        </authorList>
    </citation>
    <scope>NUCLEOTIDE SEQUENCE</scope>
    <source>
        <strain evidence="1">20211129_DDA</strain>
        <tissue evidence="1">Liver</tissue>
    </source>
</reference>
<keyword evidence="2" id="KW-1185">Reference proteome</keyword>
<evidence type="ECO:0000313" key="1">
    <source>
        <dbReference type="EMBL" id="KAJ1166779.1"/>
    </source>
</evidence>
<dbReference type="EMBL" id="JANPWB010000008">
    <property type="protein sequence ID" value="KAJ1166779.1"/>
    <property type="molecule type" value="Genomic_DNA"/>
</dbReference>
<proteinExistence type="predicted"/>
<organism evidence="1 2">
    <name type="scientific">Pleurodeles waltl</name>
    <name type="common">Iberian ribbed newt</name>
    <dbReference type="NCBI Taxonomy" id="8319"/>
    <lineage>
        <taxon>Eukaryota</taxon>
        <taxon>Metazoa</taxon>
        <taxon>Chordata</taxon>
        <taxon>Craniata</taxon>
        <taxon>Vertebrata</taxon>
        <taxon>Euteleostomi</taxon>
        <taxon>Amphibia</taxon>
        <taxon>Batrachia</taxon>
        <taxon>Caudata</taxon>
        <taxon>Salamandroidea</taxon>
        <taxon>Salamandridae</taxon>
        <taxon>Pleurodelinae</taxon>
        <taxon>Pleurodeles</taxon>
    </lineage>
</organism>
<name>A0AAV7SS27_PLEWA</name>